<keyword evidence="6" id="KW-0092">Biotin</keyword>
<accession>A0A7T1WS95</accession>
<evidence type="ECO:0000313" key="12">
    <source>
        <dbReference type="Proteomes" id="UP000595046"/>
    </source>
</evidence>
<dbReference type="InterPro" id="IPR051602">
    <property type="entry name" value="ACC_Biotin_Carboxylase"/>
</dbReference>
<dbReference type="SMART" id="SM00878">
    <property type="entry name" value="Biotin_carb_C"/>
    <property type="match status" value="1"/>
</dbReference>
<dbReference type="KEGG" id="sbat:G4Z16_23905"/>
<dbReference type="RefSeq" id="WP_197352728.1">
    <property type="nucleotide sequence ID" value="NZ_CP048882.1"/>
</dbReference>
<evidence type="ECO:0000256" key="6">
    <source>
        <dbReference type="ARBA" id="ARBA00023267"/>
    </source>
</evidence>
<keyword evidence="5 8" id="KW-0067">ATP-binding</keyword>
<dbReference type="PANTHER" id="PTHR48095:SF2">
    <property type="entry name" value="BIOTIN CARBOXYLASE, CHLOROPLASTIC"/>
    <property type="match status" value="1"/>
</dbReference>
<evidence type="ECO:0000256" key="4">
    <source>
        <dbReference type="ARBA" id="ARBA00022741"/>
    </source>
</evidence>
<evidence type="ECO:0000256" key="1">
    <source>
        <dbReference type="ARBA" id="ARBA00003761"/>
    </source>
</evidence>
<dbReference type="Pfam" id="PF02786">
    <property type="entry name" value="CPSase_L_D2"/>
    <property type="match status" value="1"/>
</dbReference>
<organism evidence="11 12">
    <name type="scientific">Streptomyces bathyalis</name>
    <dbReference type="NCBI Taxonomy" id="2710756"/>
    <lineage>
        <taxon>Bacteria</taxon>
        <taxon>Bacillati</taxon>
        <taxon>Actinomycetota</taxon>
        <taxon>Actinomycetes</taxon>
        <taxon>Kitasatosporales</taxon>
        <taxon>Streptomycetaceae</taxon>
        <taxon>Streptomyces</taxon>
    </lineage>
</organism>
<sequence length="454" mass="49181">MFDTVLIANRGEIALRIARTCRELGIRVAAVHSTEDEDSAVVRFADEAVRIGPADAKQSYLLIPALIEAAKKTGAQAIHPGYGFLSEDPDFAEICAQDDLKFIGPSGTTMQQLADKSRTRGLMRDAGVPVLPGSTEPLDDWKEAKALADEIGYPVLLKAVAGGGGRGIGLARDAAELRRVHRETRTQAQALFGDGRVYLERFVERVRHIEVQVLCDAHGNGVHLGERDCSLQRRRQKLVEESPAPGLPPGVATKMGELAVQGALAVGYEGAGTFEFVVDEEGSFHLIEVNCRLQVEHPVTEMVTGVDIVAEQLRIAAGEPLSLRQQDVQFRGVAIEGRINAENPDLGFVPTPGRLDVFEPPGGQFVRVDSHGYPGMVIPSSYDSLLAKLIVWAPDRDGAIARLRRAAGEFRIDGHGVSSTTSFLSGIVDHPVFRKAEHHTDSVEQLQQDLSGTR</sequence>
<gene>
    <name evidence="11" type="ORF">G4Z16_23905</name>
</gene>
<dbReference type="InterPro" id="IPR016185">
    <property type="entry name" value="PreATP-grasp_dom_sf"/>
</dbReference>
<dbReference type="EC" id="6.3.4.14" evidence="2"/>
<evidence type="ECO:0000256" key="8">
    <source>
        <dbReference type="PROSITE-ProRule" id="PRU00409"/>
    </source>
</evidence>
<dbReference type="Proteomes" id="UP000595046">
    <property type="component" value="Chromosome"/>
</dbReference>
<dbReference type="InterPro" id="IPR005479">
    <property type="entry name" value="CPAse_ATP-bd"/>
</dbReference>
<dbReference type="PROSITE" id="PS50975">
    <property type="entry name" value="ATP_GRASP"/>
    <property type="match status" value="1"/>
</dbReference>
<evidence type="ECO:0000256" key="3">
    <source>
        <dbReference type="ARBA" id="ARBA00022598"/>
    </source>
</evidence>
<dbReference type="AlphaFoldDB" id="A0A7T1WS95"/>
<dbReference type="PANTHER" id="PTHR48095">
    <property type="entry name" value="PYRUVATE CARBOXYLASE SUBUNIT A"/>
    <property type="match status" value="1"/>
</dbReference>
<evidence type="ECO:0000256" key="5">
    <source>
        <dbReference type="ARBA" id="ARBA00022840"/>
    </source>
</evidence>
<dbReference type="InterPro" id="IPR011764">
    <property type="entry name" value="Biotin_carboxylation_dom"/>
</dbReference>
<protein>
    <recommendedName>
        <fullName evidence="2">biotin carboxylase</fullName>
        <ecNumber evidence="2">6.3.4.14</ecNumber>
    </recommendedName>
</protein>
<dbReference type="GO" id="GO:0004075">
    <property type="term" value="F:biotin carboxylase activity"/>
    <property type="evidence" value="ECO:0007669"/>
    <property type="project" value="UniProtKB-EC"/>
</dbReference>
<dbReference type="GO" id="GO:0046872">
    <property type="term" value="F:metal ion binding"/>
    <property type="evidence" value="ECO:0007669"/>
    <property type="project" value="InterPro"/>
</dbReference>
<feature type="domain" description="ATP-grasp" evidence="9">
    <location>
        <begin position="120"/>
        <end position="317"/>
    </location>
</feature>
<dbReference type="Pfam" id="PF00289">
    <property type="entry name" value="Biotin_carb_N"/>
    <property type="match status" value="1"/>
</dbReference>
<comment type="function">
    <text evidence="1">This protein is a component of the acetyl coenzyme A carboxylase complex; first, biotin carboxylase catalyzes the carboxylation of the carrier protein and then the transcarboxylase transfers the carboxyl group to form malonyl-CoA.</text>
</comment>
<dbReference type="SUPFAM" id="SSF56059">
    <property type="entry name" value="Glutathione synthetase ATP-binding domain-like"/>
    <property type="match status" value="1"/>
</dbReference>
<proteinExistence type="predicted"/>
<reference evidence="12" key="1">
    <citation type="submission" date="2020-02" db="EMBL/GenBank/DDBJ databases">
        <title>Streptomyces sp. ASO4wet.</title>
        <authorList>
            <person name="Risdian C."/>
            <person name="Landwehr W."/>
            <person name="Schupp P."/>
            <person name="Wink J."/>
        </authorList>
    </citation>
    <scope>NUCLEOTIDE SEQUENCE [LARGE SCALE GENOMIC DNA]</scope>
    <source>
        <strain evidence="12">ASO4wet</strain>
    </source>
</reference>
<dbReference type="FunFam" id="3.40.50.20:FF:000010">
    <property type="entry name" value="Propionyl-CoA carboxylase subunit alpha"/>
    <property type="match status" value="1"/>
</dbReference>
<keyword evidence="3" id="KW-0436">Ligase</keyword>
<dbReference type="EMBL" id="CP048882">
    <property type="protein sequence ID" value="QPP08948.1"/>
    <property type="molecule type" value="Genomic_DNA"/>
</dbReference>
<keyword evidence="12" id="KW-1185">Reference proteome</keyword>
<keyword evidence="4 8" id="KW-0547">Nucleotide-binding</keyword>
<feature type="domain" description="Biotin carboxylation" evidence="10">
    <location>
        <begin position="1"/>
        <end position="448"/>
    </location>
</feature>
<dbReference type="NCBIfam" id="NF006367">
    <property type="entry name" value="PRK08591.1"/>
    <property type="match status" value="1"/>
</dbReference>
<dbReference type="SUPFAM" id="SSF51246">
    <property type="entry name" value="Rudiment single hybrid motif"/>
    <property type="match status" value="1"/>
</dbReference>
<dbReference type="InterPro" id="IPR005481">
    <property type="entry name" value="BC-like_N"/>
</dbReference>
<dbReference type="InterPro" id="IPR011761">
    <property type="entry name" value="ATP-grasp"/>
</dbReference>
<evidence type="ECO:0000256" key="2">
    <source>
        <dbReference type="ARBA" id="ARBA00013263"/>
    </source>
</evidence>
<dbReference type="GO" id="GO:0005524">
    <property type="term" value="F:ATP binding"/>
    <property type="evidence" value="ECO:0007669"/>
    <property type="project" value="UniProtKB-UniRule"/>
</dbReference>
<dbReference type="Gene3D" id="3.30.470.20">
    <property type="entry name" value="ATP-grasp fold, B domain"/>
    <property type="match status" value="1"/>
</dbReference>
<dbReference type="Pfam" id="PF02785">
    <property type="entry name" value="Biotin_carb_C"/>
    <property type="match status" value="1"/>
</dbReference>
<evidence type="ECO:0000313" key="11">
    <source>
        <dbReference type="EMBL" id="QPP08948.1"/>
    </source>
</evidence>
<dbReference type="InterPro" id="IPR011054">
    <property type="entry name" value="Rudment_hybrid_motif"/>
</dbReference>
<dbReference type="SUPFAM" id="SSF52440">
    <property type="entry name" value="PreATP-grasp domain"/>
    <property type="match status" value="1"/>
</dbReference>
<evidence type="ECO:0000259" key="10">
    <source>
        <dbReference type="PROSITE" id="PS50979"/>
    </source>
</evidence>
<dbReference type="InterPro" id="IPR005482">
    <property type="entry name" value="Biotin_COase_C"/>
</dbReference>
<evidence type="ECO:0000256" key="7">
    <source>
        <dbReference type="ARBA" id="ARBA00048600"/>
    </source>
</evidence>
<comment type="catalytic activity">
    <reaction evidence="7">
        <text>N(6)-biotinyl-L-lysyl-[protein] + hydrogencarbonate + ATP = N(6)-carboxybiotinyl-L-lysyl-[protein] + ADP + phosphate + H(+)</text>
        <dbReference type="Rhea" id="RHEA:13501"/>
        <dbReference type="Rhea" id="RHEA-COMP:10505"/>
        <dbReference type="Rhea" id="RHEA-COMP:10506"/>
        <dbReference type="ChEBI" id="CHEBI:15378"/>
        <dbReference type="ChEBI" id="CHEBI:17544"/>
        <dbReference type="ChEBI" id="CHEBI:30616"/>
        <dbReference type="ChEBI" id="CHEBI:43474"/>
        <dbReference type="ChEBI" id="CHEBI:83144"/>
        <dbReference type="ChEBI" id="CHEBI:83145"/>
        <dbReference type="ChEBI" id="CHEBI:456216"/>
        <dbReference type="EC" id="6.3.4.14"/>
    </reaction>
</comment>
<dbReference type="PROSITE" id="PS50979">
    <property type="entry name" value="BC"/>
    <property type="match status" value="1"/>
</dbReference>
<evidence type="ECO:0000259" key="9">
    <source>
        <dbReference type="PROSITE" id="PS50975"/>
    </source>
</evidence>
<name>A0A7T1WS95_9ACTN</name>